<name>A0A7W9FJL4_9HYPH</name>
<sequence>MGDRVADPRGEGLRERKRRETLARITDAGMSLFIAKGYEGTTIEEIAEKAGISRRTFFYYFKSKDEILLSLQAGVGDMLVEAVRGAPPDGGPLDTVREAVLAVCALIPAADMIEIDRLMRASPAVQARKQASYVEQENALFGALKERWPAAERETGLRLVAMMAVGAMRLATETFNREGGRRPIGTVFGSVFDALECEMSDRRL</sequence>
<dbReference type="GO" id="GO:0000976">
    <property type="term" value="F:transcription cis-regulatory region binding"/>
    <property type="evidence" value="ECO:0007669"/>
    <property type="project" value="TreeGrafter"/>
</dbReference>
<gene>
    <name evidence="6" type="ORF">GGQ63_000658</name>
</gene>
<feature type="DNA-binding region" description="H-T-H motif" evidence="4">
    <location>
        <begin position="42"/>
        <end position="61"/>
    </location>
</feature>
<evidence type="ECO:0000259" key="5">
    <source>
        <dbReference type="PROSITE" id="PS50977"/>
    </source>
</evidence>
<evidence type="ECO:0000256" key="2">
    <source>
        <dbReference type="ARBA" id="ARBA00023125"/>
    </source>
</evidence>
<evidence type="ECO:0000256" key="1">
    <source>
        <dbReference type="ARBA" id="ARBA00023015"/>
    </source>
</evidence>
<evidence type="ECO:0000256" key="3">
    <source>
        <dbReference type="ARBA" id="ARBA00023163"/>
    </source>
</evidence>
<evidence type="ECO:0000313" key="7">
    <source>
        <dbReference type="Proteomes" id="UP000523821"/>
    </source>
</evidence>
<reference evidence="6 7" key="1">
    <citation type="submission" date="2020-08" db="EMBL/GenBank/DDBJ databases">
        <title>Genomic Encyclopedia of Type Strains, Phase IV (KMG-IV): sequencing the most valuable type-strain genomes for metagenomic binning, comparative biology and taxonomic classification.</title>
        <authorList>
            <person name="Goeker M."/>
        </authorList>
    </citation>
    <scope>NUCLEOTIDE SEQUENCE [LARGE SCALE GENOMIC DNA]</scope>
    <source>
        <strain evidence="6 7">DSM 16268</strain>
    </source>
</reference>
<dbReference type="Proteomes" id="UP000523821">
    <property type="component" value="Unassembled WGS sequence"/>
</dbReference>
<dbReference type="RefSeq" id="WP_183852443.1">
    <property type="nucleotide sequence ID" value="NZ_JACHOO010000001.1"/>
</dbReference>
<keyword evidence="2 4" id="KW-0238">DNA-binding</keyword>
<dbReference type="InterPro" id="IPR050109">
    <property type="entry name" value="HTH-type_TetR-like_transc_reg"/>
</dbReference>
<dbReference type="EMBL" id="JACHOO010000001">
    <property type="protein sequence ID" value="MBB5751615.1"/>
    <property type="molecule type" value="Genomic_DNA"/>
</dbReference>
<organism evidence="6 7">
    <name type="scientific">Prosthecomicrobium pneumaticum</name>
    <dbReference type="NCBI Taxonomy" id="81895"/>
    <lineage>
        <taxon>Bacteria</taxon>
        <taxon>Pseudomonadati</taxon>
        <taxon>Pseudomonadota</taxon>
        <taxon>Alphaproteobacteria</taxon>
        <taxon>Hyphomicrobiales</taxon>
        <taxon>Kaistiaceae</taxon>
        <taxon>Prosthecomicrobium</taxon>
    </lineage>
</organism>
<protein>
    <submittedName>
        <fullName evidence="6">AcrR family transcriptional regulator</fullName>
    </submittedName>
</protein>
<keyword evidence="1" id="KW-0805">Transcription regulation</keyword>
<dbReference type="PANTHER" id="PTHR30055">
    <property type="entry name" value="HTH-TYPE TRANSCRIPTIONAL REGULATOR RUTR"/>
    <property type="match status" value="1"/>
</dbReference>
<dbReference type="AlphaFoldDB" id="A0A7W9FJL4"/>
<dbReference type="PANTHER" id="PTHR30055:SF238">
    <property type="entry name" value="MYCOFACTOCIN BIOSYNTHESIS TRANSCRIPTIONAL REGULATOR MFTR-RELATED"/>
    <property type="match status" value="1"/>
</dbReference>
<keyword evidence="3" id="KW-0804">Transcription</keyword>
<dbReference type="InterPro" id="IPR023772">
    <property type="entry name" value="DNA-bd_HTH_TetR-type_CS"/>
</dbReference>
<keyword evidence="7" id="KW-1185">Reference proteome</keyword>
<dbReference type="PROSITE" id="PS50977">
    <property type="entry name" value="HTH_TETR_2"/>
    <property type="match status" value="1"/>
</dbReference>
<dbReference type="InterPro" id="IPR001647">
    <property type="entry name" value="HTH_TetR"/>
</dbReference>
<dbReference type="PROSITE" id="PS01081">
    <property type="entry name" value="HTH_TETR_1"/>
    <property type="match status" value="1"/>
</dbReference>
<feature type="domain" description="HTH tetR-type" evidence="5">
    <location>
        <begin position="19"/>
        <end position="79"/>
    </location>
</feature>
<evidence type="ECO:0000256" key="4">
    <source>
        <dbReference type="PROSITE-ProRule" id="PRU00335"/>
    </source>
</evidence>
<dbReference type="PRINTS" id="PR00455">
    <property type="entry name" value="HTHTETR"/>
</dbReference>
<comment type="caution">
    <text evidence="6">The sequence shown here is derived from an EMBL/GenBank/DDBJ whole genome shotgun (WGS) entry which is preliminary data.</text>
</comment>
<evidence type="ECO:0000313" key="6">
    <source>
        <dbReference type="EMBL" id="MBB5751615.1"/>
    </source>
</evidence>
<proteinExistence type="predicted"/>
<dbReference type="Pfam" id="PF00440">
    <property type="entry name" value="TetR_N"/>
    <property type="match status" value="1"/>
</dbReference>
<dbReference type="InterPro" id="IPR041347">
    <property type="entry name" value="MftR_C"/>
</dbReference>
<dbReference type="GO" id="GO:0003700">
    <property type="term" value="F:DNA-binding transcription factor activity"/>
    <property type="evidence" value="ECO:0007669"/>
    <property type="project" value="TreeGrafter"/>
</dbReference>
<dbReference type="InterPro" id="IPR009057">
    <property type="entry name" value="Homeodomain-like_sf"/>
</dbReference>
<dbReference type="Pfam" id="PF17754">
    <property type="entry name" value="TetR_C_14"/>
    <property type="match status" value="1"/>
</dbReference>
<accession>A0A7W9FJL4</accession>
<dbReference type="SUPFAM" id="SSF46689">
    <property type="entry name" value="Homeodomain-like"/>
    <property type="match status" value="1"/>
</dbReference>
<dbReference type="Gene3D" id="1.10.357.10">
    <property type="entry name" value="Tetracycline Repressor, domain 2"/>
    <property type="match status" value="1"/>
</dbReference>